<feature type="repeat" description="ANK" evidence="3">
    <location>
        <begin position="104"/>
        <end position="136"/>
    </location>
</feature>
<dbReference type="PROSITE" id="PS50297">
    <property type="entry name" value="ANK_REP_REGION"/>
    <property type="match status" value="2"/>
</dbReference>
<feature type="repeat" description="ANK" evidence="3">
    <location>
        <begin position="197"/>
        <end position="229"/>
    </location>
</feature>
<dbReference type="SUPFAM" id="SSF48403">
    <property type="entry name" value="Ankyrin repeat"/>
    <property type="match status" value="1"/>
</dbReference>
<dbReference type="PANTHER" id="PTHR24188">
    <property type="entry name" value="ANKYRIN REPEAT PROTEIN"/>
    <property type="match status" value="1"/>
</dbReference>
<organism evidence="4 5">
    <name type="scientific">Mycena albidolilacea</name>
    <dbReference type="NCBI Taxonomy" id="1033008"/>
    <lineage>
        <taxon>Eukaryota</taxon>
        <taxon>Fungi</taxon>
        <taxon>Dikarya</taxon>
        <taxon>Basidiomycota</taxon>
        <taxon>Agaricomycotina</taxon>
        <taxon>Agaricomycetes</taxon>
        <taxon>Agaricomycetidae</taxon>
        <taxon>Agaricales</taxon>
        <taxon>Marasmiineae</taxon>
        <taxon>Mycenaceae</taxon>
        <taxon>Mycena</taxon>
    </lineage>
</organism>
<evidence type="ECO:0000313" key="4">
    <source>
        <dbReference type="EMBL" id="KAJ7361089.1"/>
    </source>
</evidence>
<dbReference type="SMART" id="SM00248">
    <property type="entry name" value="ANK"/>
    <property type="match status" value="7"/>
</dbReference>
<reference evidence="4" key="1">
    <citation type="submission" date="2023-03" db="EMBL/GenBank/DDBJ databases">
        <title>Massive genome expansion in bonnet fungi (Mycena s.s.) driven by repeated elements and novel gene families across ecological guilds.</title>
        <authorList>
            <consortium name="Lawrence Berkeley National Laboratory"/>
            <person name="Harder C.B."/>
            <person name="Miyauchi S."/>
            <person name="Viragh M."/>
            <person name="Kuo A."/>
            <person name="Thoen E."/>
            <person name="Andreopoulos B."/>
            <person name="Lu D."/>
            <person name="Skrede I."/>
            <person name="Drula E."/>
            <person name="Henrissat B."/>
            <person name="Morin E."/>
            <person name="Kohler A."/>
            <person name="Barry K."/>
            <person name="LaButti K."/>
            <person name="Morin E."/>
            <person name="Salamov A."/>
            <person name="Lipzen A."/>
            <person name="Mereny Z."/>
            <person name="Hegedus B."/>
            <person name="Baldrian P."/>
            <person name="Stursova M."/>
            <person name="Weitz H."/>
            <person name="Taylor A."/>
            <person name="Grigoriev I.V."/>
            <person name="Nagy L.G."/>
            <person name="Martin F."/>
            <person name="Kauserud H."/>
        </authorList>
    </citation>
    <scope>NUCLEOTIDE SEQUENCE</scope>
    <source>
        <strain evidence="4">CBHHK002</strain>
    </source>
</reference>
<name>A0AAD7F292_9AGAR</name>
<accession>A0AAD7F292</accession>
<evidence type="ECO:0000256" key="3">
    <source>
        <dbReference type="PROSITE-ProRule" id="PRU00023"/>
    </source>
</evidence>
<dbReference type="PRINTS" id="PR01415">
    <property type="entry name" value="ANKYRIN"/>
</dbReference>
<evidence type="ECO:0000256" key="1">
    <source>
        <dbReference type="ARBA" id="ARBA00022737"/>
    </source>
</evidence>
<dbReference type="Pfam" id="PF12796">
    <property type="entry name" value="Ank_2"/>
    <property type="match status" value="2"/>
</dbReference>
<dbReference type="AlphaFoldDB" id="A0AAD7F292"/>
<protein>
    <submittedName>
        <fullName evidence="4">Ankyrin repeat-containing domain protein</fullName>
    </submittedName>
</protein>
<sequence>MGCVGMVVKLLGICGEETAHRRTEGLTALDHAARGGHLETVRLLASVPIPRSVSAEHHGLVLDEFETQEHYLSEGLLSSALAGNLEVSQYLIREGAAANYAPSNRFTPLYCAASTGNLELVQFLLASGADPDLRAQYGTPPLFNAADLDIVRALLAAGANIHAKDTESLNVLSVVESVEMVRFFLEHGVDPNNEDDSGRTPLHYACLRNVAAPVELLLQFGATTVEKADATGHIPVVLAMRTACLEVVKVLRPFVLDPDLKAKIARWWKTWKEI</sequence>
<keyword evidence="1" id="KW-0677">Repeat</keyword>
<dbReference type="EMBL" id="JARIHO010000005">
    <property type="protein sequence ID" value="KAJ7361089.1"/>
    <property type="molecule type" value="Genomic_DNA"/>
</dbReference>
<evidence type="ECO:0000256" key="2">
    <source>
        <dbReference type="ARBA" id="ARBA00023043"/>
    </source>
</evidence>
<dbReference type="Proteomes" id="UP001218218">
    <property type="component" value="Unassembled WGS sequence"/>
</dbReference>
<dbReference type="Pfam" id="PF00023">
    <property type="entry name" value="Ank"/>
    <property type="match status" value="1"/>
</dbReference>
<proteinExistence type="predicted"/>
<comment type="caution">
    <text evidence="4">The sequence shown here is derived from an EMBL/GenBank/DDBJ whole genome shotgun (WGS) entry which is preliminary data.</text>
</comment>
<dbReference type="Gene3D" id="1.25.40.20">
    <property type="entry name" value="Ankyrin repeat-containing domain"/>
    <property type="match status" value="1"/>
</dbReference>
<keyword evidence="2 3" id="KW-0040">ANK repeat</keyword>
<dbReference type="PANTHER" id="PTHR24188:SF29">
    <property type="entry name" value="GH09064P"/>
    <property type="match status" value="1"/>
</dbReference>
<dbReference type="InterPro" id="IPR002110">
    <property type="entry name" value="Ankyrin_rpt"/>
</dbReference>
<dbReference type="PROSITE" id="PS50088">
    <property type="entry name" value="ANK_REPEAT"/>
    <property type="match status" value="2"/>
</dbReference>
<dbReference type="InterPro" id="IPR036770">
    <property type="entry name" value="Ankyrin_rpt-contain_sf"/>
</dbReference>
<evidence type="ECO:0000313" key="5">
    <source>
        <dbReference type="Proteomes" id="UP001218218"/>
    </source>
</evidence>
<gene>
    <name evidence="4" type="ORF">DFH08DRAFT_767848</name>
</gene>
<keyword evidence="5" id="KW-1185">Reference proteome</keyword>